<feature type="domain" description="AGC-kinase C-terminal" evidence="6">
    <location>
        <begin position="1"/>
        <end position="80"/>
    </location>
</feature>
<feature type="non-terminal residue" evidence="7">
    <location>
        <position position="90"/>
    </location>
</feature>
<evidence type="ECO:0000256" key="4">
    <source>
        <dbReference type="ARBA" id="ARBA00022777"/>
    </source>
</evidence>
<evidence type="ECO:0000256" key="5">
    <source>
        <dbReference type="ARBA" id="ARBA00022840"/>
    </source>
</evidence>
<dbReference type="AlphaFoldDB" id="A0A8S3ZSS2"/>
<gene>
    <name evidence="7" type="ORF">CUNI_LOCUS18097</name>
</gene>
<dbReference type="Proteomes" id="UP000678393">
    <property type="component" value="Unassembled WGS sequence"/>
</dbReference>
<dbReference type="InterPro" id="IPR000961">
    <property type="entry name" value="AGC-kinase_C"/>
</dbReference>
<sequence length="90" mass="9982">LCVPWVAVVKLVTPPFKPQVTSDTDTRYFDEVFTGEPVNITPPAGGAPQQALMPIAEEMETLPYFEQFSYHGSRGSLASSRMSFETAWNL</sequence>
<evidence type="ECO:0000256" key="1">
    <source>
        <dbReference type="ARBA" id="ARBA00022527"/>
    </source>
</evidence>
<dbReference type="Pfam" id="PF00433">
    <property type="entry name" value="Pkinase_C"/>
    <property type="match status" value="1"/>
</dbReference>
<dbReference type="OrthoDB" id="63267at2759"/>
<keyword evidence="2" id="KW-0808">Transferase</keyword>
<dbReference type="GO" id="GO:0005524">
    <property type="term" value="F:ATP binding"/>
    <property type="evidence" value="ECO:0007669"/>
    <property type="project" value="UniProtKB-KW"/>
</dbReference>
<evidence type="ECO:0000256" key="2">
    <source>
        <dbReference type="ARBA" id="ARBA00022679"/>
    </source>
</evidence>
<evidence type="ECO:0000313" key="7">
    <source>
        <dbReference type="EMBL" id="CAG5132539.1"/>
    </source>
</evidence>
<protein>
    <recommendedName>
        <fullName evidence="6">AGC-kinase C-terminal domain-containing protein</fullName>
    </recommendedName>
</protein>
<dbReference type="SMART" id="SM00133">
    <property type="entry name" value="S_TK_X"/>
    <property type="match status" value="1"/>
</dbReference>
<keyword evidence="1" id="KW-0723">Serine/threonine-protein kinase</keyword>
<keyword evidence="8" id="KW-1185">Reference proteome</keyword>
<reference evidence="7" key="1">
    <citation type="submission" date="2021-04" db="EMBL/GenBank/DDBJ databases">
        <authorList>
            <consortium name="Molecular Ecology Group"/>
        </authorList>
    </citation>
    <scope>NUCLEOTIDE SEQUENCE</scope>
</reference>
<organism evidence="7 8">
    <name type="scientific">Candidula unifasciata</name>
    <dbReference type="NCBI Taxonomy" id="100452"/>
    <lineage>
        <taxon>Eukaryota</taxon>
        <taxon>Metazoa</taxon>
        <taxon>Spiralia</taxon>
        <taxon>Lophotrochozoa</taxon>
        <taxon>Mollusca</taxon>
        <taxon>Gastropoda</taxon>
        <taxon>Heterobranchia</taxon>
        <taxon>Euthyneura</taxon>
        <taxon>Panpulmonata</taxon>
        <taxon>Eupulmonata</taxon>
        <taxon>Stylommatophora</taxon>
        <taxon>Helicina</taxon>
        <taxon>Helicoidea</taxon>
        <taxon>Geomitridae</taxon>
        <taxon>Candidula</taxon>
    </lineage>
</organism>
<dbReference type="GO" id="GO:0004674">
    <property type="term" value="F:protein serine/threonine kinase activity"/>
    <property type="evidence" value="ECO:0007669"/>
    <property type="project" value="UniProtKB-KW"/>
</dbReference>
<keyword evidence="3" id="KW-0547">Nucleotide-binding</keyword>
<accession>A0A8S3ZSS2</accession>
<proteinExistence type="predicted"/>
<dbReference type="EMBL" id="CAJHNH020005457">
    <property type="protein sequence ID" value="CAG5132539.1"/>
    <property type="molecule type" value="Genomic_DNA"/>
</dbReference>
<evidence type="ECO:0000256" key="3">
    <source>
        <dbReference type="ARBA" id="ARBA00022741"/>
    </source>
</evidence>
<dbReference type="PROSITE" id="PS51285">
    <property type="entry name" value="AGC_KINASE_CTER"/>
    <property type="match status" value="1"/>
</dbReference>
<dbReference type="InterPro" id="IPR017892">
    <property type="entry name" value="Pkinase_C"/>
</dbReference>
<evidence type="ECO:0000313" key="8">
    <source>
        <dbReference type="Proteomes" id="UP000678393"/>
    </source>
</evidence>
<comment type="caution">
    <text evidence="7">The sequence shown here is derived from an EMBL/GenBank/DDBJ whole genome shotgun (WGS) entry which is preliminary data.</text>
</comment>
<keyword evidence="5" id="KW-0067">ATP-binding</keyword>
<name>A0A8S3ZSS2_9EUPU</name>
<keyword evidence="4" id="KW-0418">Kinase</keyword>
<evidence type="ECO:0000259" key="6">
    <source>
        <dbReference type="PROSITE" id="PS51285"/>
    </source>
</evidence>